<dbReference type="OrthoDB" id="1005072at2"/>
<evidence type="ECO:0000313" key="2">
    <source>
        <dbReference type="Proteomes" id="UP000273500"/>
    </source>
</evidence>
<keyword evidence="2" id="KW-1185">Reference proteome</keyword>
<protein>
    <submittedName>
        <fullName evidence="1">DUF2851 family protein</fullName>
    </submittedName>
</protein>
<comment type="caution">
    <text evidence="1">The sequence shown here is derived from an EMBL/GenBank/DDBJ whole genome shotgun (WGS) entry which is preliminary data.</text>
</comment>
<proteinExistence type="predicted"/>
<evidence type="ECO:0000313" key="1">
    <source>
        <dbReference type="EMBL" id="RSK45017.1"/>
    </source>
</evidence>
<dbReference type="InterPro" id="IPR021272">
    <property type="entry name" value="DUF2851"/>
</dbReference>
<reference evidence="1 2" key="1">
    <citation type="submission" date="2018-12" db="EMBL/GenBank/DDBJ databases">
        <authorList>
            <person name="Feng G."/>
            <person name="Zhu H."/>
        </authorList>
    </citation>
    <scope>NUCLEOTIDE SEQUENCE [LARGE SCALE GENOMIC DNA]</scope>
    <source>
        <strain evidence="1 2">KCTC 12533</strain>
    </source>
</reference>
<sequence>MKEDFLHYVWQQQYFDKTDLLTEDGQPVTVLRPGHRNPDAGPDFLNARLQLGEVEWNGAVEIHLRASDWHRHQHQQDAKYDQVILHVVYSADVPVQRTNGSDIPTLALATRLAPGLLAAYEQLSNQPTEAPLPCAPLLNQVPELTRTMMLGRTLLERVEQKTDRIAELHAGLAQDWEATAWYVLAEAFGFKKNADPMSRLARALPLSLIRRHRHDALQLAALVFGQAGFLQDASTDEYVEQLRTEYAFLQHKYNLHGSALAGHEWNFLRLRPANFPTVRLVQLMALLHARPTLFDALLTASDVRALEQFFTAPLPAYWQTHTRPGKPGKGAMLGRASIHLLITNVVLPLRVAYARSVGNPEQVEAAVALLDQLPPEHNHLTDPYEAAGFRNQTAADSQGLLALQRGYCAPRRCVACGIGARLLRQ</sequence>
<dbReference type="Pfam" id="PF11013">
    <property type="entry name" value="DUF2851"/>
    <property type="match status" value="1"/>
</dbReference>
<dbReference type="Proteomes" id="UP000273500">
    <property type="component" value="Unassembled WGS sequence"/>
</dbReference>
<name>A0A3R9MLG4_9BACT</name>
<gene>
    <name evidence="1" type="ORF">EI291_19460</name>
</gene>
<dbReference type="AlphaFoldDB" id="A0A3R9MLG4"/>
<organism evidence="1 2">
    <name type="scientific">Hymenobacter rigui</name>
    <dbReference type="NCBI Taxonomy" id="334424"/>
    <lineage>
        <taxon>Bacteria</taxon>
        <taxon>Pseudomonadati</taxon>
        <taxon>Bacteroidota</taxon>
        <taxon>Cytophagia</taxon>
        <taxon>Cytophagales</taxon>
        <taxon>Hymenobacteraceae</taxon>
        <taxon>Hymenobacter</taxon>
    </lineage>
</organism>
<dbReference type="RefSeq" id="WP_125423953.1">
    <property type="nucleotide sequence ID" value="NZ_RWIT01000016.1"/>
</dbReference>
<dbReference type="EMBL" id="RWIT01000016">
    <property type="protein sequence ID" value="RSK45017.1"/>
    <property type="molecule type" value="Genomic_DNA"/>
</dbReference>
<accession>A0A3R9MLG4</accession>